<evidence type="ECO:0000256" key="1">
    <source>
        <dbReference type="SAM" id="Phobius"/>
    </source>
</evidence>
<evidence type="ECO:0008006" key="4">
    <source>
        <dbReference type="Google" id="ProtNLM"/>
    </source>
</evidence>
<evidence type="ECO:0000313" key="2">
    <source>
        <dbReference type="EMBL" id="MDT0643601.1"/>
    </source>
</evidence>
<feature type="transmembrane region" description="Helical" evidence="1">
    <location>
        <begin position="32"/>
        <end position="50"/>
    </location>
</feature>
<name>A0ABU3CB88_9FLAO</name>
<comment type="caution">
    <text evidence="2">The sequence shown here is derived from an EMBL/GenBank/DDBJ whole genome shotgun (WGS) entry which is preliminary data.</text>
</comment>
<keyword evidence="1" id="KW-1133">Transmembrane helix</keyword>
<dbReference type="Proteomes" id="UP001262889">
    <property type="component" value="Unassembled WGS sequence"/>
</dbReference>
<reference evidence="2 3" key="1">
    <citation type="submission" date="2023-09" db="EMBL/GenBank/DDBJ databases">
        <authorList>
            <person name="Rey-Velasco X."/>
        </authorList>
    </citation>
    <scope>NUCLEOTIDE SEQUENCE [LARGE SCALE GENOMIC DNA]</scope>
    <source>
        <strain evidence="2 3">F363</strain>
    </source>
</reference>
<sequence>MIILQEHLPQVRDASEEESWGFTLWEFISSNWIYLLAVLFILAVFFYARYNWRKRHEK</sequence>
<keyword evidence="1" id="KW-0812">Transmembrane</keyword>
<keyword evidence="1" id="KW-0472">Membrane</keyword>
<dbReference type="EMBL" id="JAVRHQ010000014">
    <property type="protein sequence ID" value="MDT0643601.1"/>
    <property type="molecule type" value="Genomic_DNA"/>
</dbReference>
<gene>
    <name evidence="2" type="ORF">RM553_12225</name>
</gene>
<protein>
    <recommendedName>
        <fullName evidence="4">ATP synthase F0 subunit 8</fullName>
    </recommendedName>
</protein>
<dbReference type="RefSeq" id="WP_311535220.1">
    <property type="nucleotide sequence ID" value="NZ_JAVRHQ010000014.1"/>
</dbReference>
<proteinExistence type="predicted"/>
<evidence type="ECO:0000313" key="3">
    <source>
        <dbReference type="Proteomes" id="UP001262889"/>
    </source>
</evidence>
<keyword evidence="3" id="KW-1185">Reference proteome</keyword>
<accession>A0ABU3CB88</accession>
<organism evidence="2 3">
    <name type="scientific">Autumnicola tepida</name>
    <dbReference type="NCBI Taxonomy" id="3075595"/>
    <lineage>
        <taxon>Bacteria</taxon>
        <taxon>Pseudomonadati</taxon>
        <taxon>Bacteroidota</taxon>
        <taxon>Flavobacteriia</taxon>
        <taxon>Flavobacteriales</taxon>
        <taxon>Flavobacteriaceae</taxon>
        <taxon>Autumnicola</taxon>
    </lineage>
</organism>